<organism evidence="3 4">
    <name type="scientific">Streptomyces daqingensis</name>
    <dbReference type="NCBI Taxonomy" id="1472640"/>
    <lineage>
        <taxon>Bacteria</taxon>
        <taxon>Bacillati</taxon>
        <taxon>Actinomycetota</taxon>
        <taxon>Actinomycetes</taxon>
        <taxon>Kitasatosporales</taxon>
        <taxon>Streptomycetaceae</taxon>
        <taxon>Streptomyces</taxon>
    </lineage>
</organism>
<feature type="transmembrane region" description="Helical" evidence="2">
    <location>
        <begin position="151"/>
        <end position="175"/>
    </location>
</feature>
<evidence type="ECO:0000256" key="2">
    <source>
        <dbReference type="SAM" id="Phobius"/>
    </source>
</evidence>
<feature type="region of interest" description="Disordered" evidence="1">
    <location>
        <begin position="1"/>
        <end position="34"/>
    </location>
</feature>
<gene>
    <name evidence="3" type="ORF">GCM10012287_48530</name>
</gene>
<dbReference type="EMBL" id="BMMP01000018">
    <property type="protein sequence ID" value="GGO55988.1"/>
    <property type="molecule type" value="Genomic_DNA"/>
</dbReference>
<proteinExistence type="predicted"/>
<protein>
    <submittedName>
        <fullName evidence="3">Uncharacterized protein</fullName>
    </submittedName>
</protein>
<keyword evidence="2" id="KW-0812">Transmembrane</keyword>
<dbReference type="RefSeq" id="WP_189039320.1">
    <property type="nucleotide sequence ID" value="NZ_BMMP01000018.1"/>
</dbReference>
<reference evidence="4" key="1">
    <citation type="journal article" date="2019" name="Int. J. Syst. Evol. Microbiol.">
        <title>The Global Catalogue of Microorganisms (GCM) 10K type strain sequencing project: providing services to taxonomists for standard genome sequencing and annotation.</title>
        <authorList>
            <consortium name="The Broad Institute Genomics Platform"/>
            <consortium name="The Broad Institute Genome Sequencing Center for Infectious Disease"/>
            <person name="Wu L."/>
            <person name="Ma J."/>
        </authorList>
    </citation>
    <scope>NUCLEOTIDE SEQUENCE [LARGE SCALE GENOMIC DNA]</scope>
    <source>
        <strain evidence="4">CGMCC 4.7178</strain>
    </source>
</reference>
<evidence type="ECO:0000313" key="4">
    <source>
        <dbReference type="Proteomes" id="UP000631535"/>
    </source>
</evidence>
<comment type="caution">
    <text evidence="3">The sequence shown here is derived from an EMBL/GenBank/DDBJ whole genome shotgun (WGS) entry which is preliminary data.</text>
</comment>
<evidence type="ECO:0000256" key="1">
    <source>
        <dbReference type="SAM" id="MobiDB-lite"/>
    </source>
</evidence>
<keyword evidence="2" id="KW-1133">Transmembrane helix</keyword>
<evidence type="ECO:0000313" key="3">
    <source>
        <dbReference type="EMBL" id="GGO55988.1"/>
    </source>
</evidence>
<sequence>MGATVTLRRAQVPSEEAQSGKKGRRESKAAPADDGRARYELVGAPLKGVGHKVYLDRELPKGGVEEYKAVRKRGIRSFAMWADLQRQNLWARVFSVSAEDANPMRYDVYGAAGEFVGSATRERSFSGGHIRTRWSVEQDGGPAAVGYKGRWFWWCVWWLIFPLQCVLGVAALVGGSGDLFRMPRRIGYRSGGARVLDYGSGMDNHFHLTVNSGDWDPRMVAALTALHCSHDGILGEPWDKAP</sequence>
<name>A0ABQ2MQX8_9ACTN</name>
<keyword evidence="2" id="KW-0472">Membrane</keyword>
<accession>A0ABQ2MQX8</accession>
<keyword evidence="4" id="KW-1185">Reference proteome</keyword>
<dbReference type="Proteomes" id="UP000631535">
    <property type="component" value="Unassembled WGS sequence"/>
</dbReference>